<dbReference type="PROSITE" id="PS51352">
    <property type="entry name" value="THIOREDOXIN_2"/>
    <property type="match status" value="1"/>
</dbReference>
<dbReference type="PANTHER" id="PTHR10984">
    <property type="entry name" value="ENDOPLASMIC RETICULUM-GOLGI INTERMEDIATE COMPARTMENT PROTEIN"/>
    <property type="match status" value="1"/>
</dbReference>
<reference evidence="4" key="1">
    <citation type="submission" date="2021-01" db="EMBL/GenBank/DDBJ databases">
        <authorList>
            <person name="Corre E."/>
            <person name="Pelletier E."/>
            <person name="Niang G."/>
            <person name="Scheremetjew M."/>
            <person name="Finn R."/>
            <person name="Kale V."/>
            <person name="Holt S."/>
            <person name="Cochrane G."/>
            <person name="Meng A."/>
            <person name="Brown T."/>
            <person name="Cohen L."/>
        </authorList>
    </citation>
    <scope>NUCLEOTIDE SEQUENCE</scope>
    <source>
        <strain evidence="4">PLY182g</strain>
    </source>
</reference>
<gene>
    <name evidence="4" type="ORF">CPEL01642_LOCUS19887</name>
</gene>
<dbReference type="Pfam" id="PF00085">
    <property type="entry name" value="Thioredoxin"/>
    <property type="match status" value="1"/>
</dbReference>
<dbReference type="AlphaFoldDB" id="A0A7S0LNT7"/>
<dbReference type="Gene3D" id="3.40.30.10">
    <property type="entry name" value="Glutaredoxin"/>
    <property type="match status" value="1"/>
</dbReference>
<dbReference type="EMBL" id="HBEY01041596">
    <property type="protein sequence ID" value="CAD8616506.1"/>
    <property type="molecule type" value="Transcribed_RNA"/>
</dbReference>
<organism evidence="4">
    <name type="scientific">Coccolithus braarudii</name>
    <dbReference type="NCBI Taxonomy" id="221442"/>
    <lineage>
        <taxon>Eukaryota</taxon>
        <taxon>Haptista</taxon>
        <taxon>Haptophyta</taxon>
        <taxon>Prymnesiophyceae</taxon>
        <taxon>Coccolithales</taxon>
        <taxon>Coccolithaceae</taxon>
        <taxon>Coccolithus</taxon>
    </lineage>
</organism>
<keyword evidence="2" id="KW-0472">Membrane</keyword>
<dbReference type="PANTHER" id="PTHR10984:SF37">
    <property type="entry name" value="PROTEIN DISULFIDE-ISOMERASE 5-3"/>
    <property type="match status" value="1"/>
</dbReference>
<dbReference type="Pfam" id="PF07970">
    <property type="entry name" value="COPIIcoated_ERV"/>
    <property type="match status" value="1"/>
</dbReference>
<dbReference type="InterPro" id="IPR013766">
    <property type="entry name" value="Thioredoxin_domain"/>
</dbReference>
<evidence type="ECO:0000313" key="4">
    <source>
        <dbReference type="EMBL" id="CAD8616506.1"/>
    </source>
</evidence>
<proteinExistence type="predicted"/>
<evidence type="ECO:0000256" key="2">
    <source>
        <dbReference type="SAM" id="Phobius"/>
    </source>
</evidence>
<dbReference type="InterPro" id="IPR045888">
    <property type="entry name" value="Erv"/>
</dbReference>
<sequence>MHEAKEEKTEEKAKEEAAEETRRDHEAEEAKRKEEKVAREKADDFYEAGPYDDSPASLDVIQFEALVHESAAVVVNYMAPWCFWSNKLAPVWDAVARRLHGRAYSQSVKFLRIDCTTKAGTALCQKQAIHAFPSVRSYRGSTHAFEPYEHSREENVIWLHLVKLAAEVVVAKLKDLPMEDRKPFTKQISHISADLKAAMERRQQGLDEDWTDDALNAEEEVADDKELLEQMNLAAASIVAAKGEHHQQQDLGVHEGQLIHERSSDLVLGLLKSDSAAPAQLGPDGEALEPWLETETHEGCMLFGYLDVSRAPGTIHIAPHSPRHSFDFSRVNTSHHIDHLSFGLELGARMRNLLPEQVRSHLMPLDGSAYTTAQPHETQEHHVNIVPTSFSHAEASFPLETYQFTATSHARTKDTLPSLLISYDVSPIQVQIEQRVEPASDLIVSLCAIVGGAFTIFGILDAMLWTTSKAMLKKIA</sequence>
<feature type="domain" description="Thioredoxin" evidence="3">
    <location>
        <begin position="36"/>
        <end position="216"/>
    </location>
</feature>
<dbReference type="InterPro" id="IPR012936">
    <property type="entry name" value="Erv_C"/>
</dbReference>
<name>A0A7S0LNT7_9EUKA</name>
<dbReference type="SUPFAM" id="SSF52833">
    <property type="entry name" value="Thioredoxin-like"/>
    <property type="match status" value="1"/>
</dbReference>
<protein>
    <recommendedName>
        <fullName evidence="3">Thioredoxin domain-containing protein</fullName>
    </recommendedName>
</protein>
<dbReference type="CDD" id="cd02961">
    <property type="entry name" value="PDI_a_family"/>
    <property type="match status" value="1"/>
</dbReference>
<dbReference type="GO" id="GO:0030134">
    <property type="term" value="C:COPII-coated ER to Golgi transport vesicle"/>
    <property type="evidence" value="ECO:0007669"/>
    <property type="project" value="TreeGrafter"/>
</dbReference>
<evidence type="ECO:0000259" key="3">
    <source>
        <dbReference type="PROSITE" id="PS51352"/>
    </source>
</evidence>
<feature type="region of interest" description="Disordered" evidence="1">
    <location>
        <begin position="1"/>
        <end position="40"/>
    </location>
</feature>
<dbReference type="GO" id="GO:0005783">
    <property type="term" value="C:endoplasmic reticulum"/>
    <property type="evidence" value="ECO:0007669"/>
    <property type="project" value="TreeGrafter"/>
</dbReference>
<keyword evidence="2" id="KW-0812">Transmembrane</keyword>
<feature type="transmembrane region" description="Helical" evidence="2">
    <location>
        <begin position="442"/>
        <end position="465"/>
    </location>
</feature>
<accession>A0A7S0LNT7</accession>
<evidence type="ECO:0000256" key="1">
    <source>
        <dbReference type="SAM" id="MobiDB-lite"/>
    </source>
</evidence>
<keyword evidence="2" id="KW-1133">Transmembrane helix</keyword>
<dbReference type="InterPro" id="IPR036249">
    <property type="entry name" value="Thioredoxin-like_sf"/>
</dbReference>